<keyword evidence="5" id="KW-1185">Reference proteome</keyword>
<dbReference type="SUPFAM" id="SSF140459">
    <property type="entry name" value="PE/PPE dimer-like"/>
    <property type="match status" value="1"/>
</dbReference>
<protein>
    <submittedName>
        <fullName evidence="4">PPE family protein</fullName>
    </submittedName>
</protein>
<evidence type="ECO:0000313" key="4">
    <source>
        <dbReference type="EMBL" id="REH48426.1"/>
    </source>
</evidence>
<dbReference type="Proteomes" id="UP000256269">
    <property type="component" value="Unassembled WGS sequence"/>
</dbReference>
<comment type="caution">
    <text evidence="4">The sequence shown here is derived from an EMBL/GenBank/DDBJ whole genome shotgun (WGS) entry which is preliminary data.</text>
</comment>
<dbReference type="EMBL" id="QUNO01000005">
    <property type="protein sequence ID" value="REH48426.1"/>
    <property type="molecule type" value="Genomic_DNA"/>
</dbReference>
<dbReference type="Pfam" id="PF00823">
    <property type="entry name" value="PPE"/>
    <property type="match status" value="1"/>
</dbReference>
<feature type="region of interest" description="Disordered" evidence="2">
    <location>
        <begin position="165"/>
        <end position="416"/>
    </location>
</feature>
<sequence>MWPFSTEVAGEAHAAFDHKTVYDQIHSGSGPTNLSTAVGGWHNDIGGQFDEIHGLITTGLKQASASWEGAAADAFHSDTAPMAQFVLDAKDVSTTVANAHEQQVSHFTDVRDKMPPPVQVTASDNWLSRGWAHVTGDKTDKEVQEQQAIDASDHAAAIYADYRNSTTSTTTSPASYPVVPSSNGVDAAPQQQPGGPVPYKGSSYQPGPGGGGYSPHVVSPPGPVSHAPIPPSGPPGGQQPPYTPPPTELQHAPVSGPPTVGPPGGFPPVGEPTPPPGGNSPIGPIGFYGPSGSGDVGGDSGAGGRGAGTRGGVSTGFGSRGGAAGAGGNAAGRGASAGAGALEEGGPGARAAAGAAGRPCAAGSLGMSGAAGRGKGKGDEDQEHLNKFMEPTDEHWGTGEKTVPPVIGDPDYHSGL</sequence>
<evidence type="ECO:0000259" key="3">
    <source>
        <dbReference type="Pfam" id="PF00823"/>
    </source>
</evidence>
<evidence type="ECO:0000256" key="1">
    <source>
        <dbReference type="ARBA" id="ARBA00010652"/>
    </source>
</evidence>
<evidence type="ECO:0000313" key="5">
    <source>
        <dbReference type="Proteomes" id="UP000256269"/>
    </source>
</evidence>
<feature type="compositionally biased region" description="Low complexity" evidence="2">
    <location>
        <begin position="349"/>
        <end position="370"/>
    </location>
</feature>
<feature type="compositionally biased region" description="Low complexity" evidence="2">
    <location>
        <begin position="279"/>
        <end position="288"/>
    </location>
</feature>
<reference evidence="4 5" key="1">
    <citation type="submission" date="2018-08" db="EMBL/GenBank/DDBJ databases">
        <title>Genomic Encyclopedia of Archaeal and Bacterial Type Strains, Phase II (KMG-II): from individual species to whole genera.</title>
        <authorList>
            <person name="Goeker M."/>
        </authorList>
    </citation>
    <scope>NUCLEOTIDE SEQUENCE [LARGE SCALE GENOMIC DNA]</scope>
    <source>
        <strain evidence="4 5">DSM 45791</strain>
    </source>
</reference>
<feature type="compositionally biased region" description="Gly residues" evidence="2">
    <location>
        <begin position="289"/>
        <end position="348"/>
    </location>
</feature>
<name>A0A3E0HQB7_9PSEU</name>
<comment type="similarity">
    <text evidence="1">Belongs to the mycobacterial PPE family.</text>
</comment>
<dbReference type="Gene3D" id="1.20.1260.20">
    <property type="entry name" value="PPE superfamily"/>
    <property type="match status" value="1"/>
</dbReference>
<accession>A0A3E0HQB7</accession>
<proteinExistence type="inferred from homology"/>
<feature type="domain" description="PPE" evidence="3">
    <location>
        <begin position="24"/>
        <end position="126"/>
    </location>
</feature>
<dbReference type="InterPro" id="IPR038332">
    <property type="entry name" value="PPE_sf"/>
</dbReference>
<organism evidence="4 5">
    <name type="scientific">Kutzneria buriramensis</name>
    <dbReference type="NCBI Taxonomy" id="1045776"/>
    <lineage>
        <taxon>Bacteria</taxon>
        <taxon>Bacillati</taxon>
        <taxon>Actinomycetota</taxon>
        <taxon>Actinomycetes</taxon>
        <taxon>Pseudonocardiales</taxon>
        <taxon>Pseudonocardiaceae</taxon>
        <taxon>Kutzneria</taxon>
    </lineage>
</organism>
<dbReference type="RefSeq" id="WP_116175195.1">
    <property type="nucleotide sequence ID" value="NZ_CP144375.1"/>
</dbReference>
<feature type="compositionally biased region" description="Pro residues" evidence="2">
    <location>
        <begin position="255"/>
        <end position="278"/>
    </location>
</feature>
<dbReference type="InterPro" id="IPR000030">
    <property type="entry name" value="PPE_dom"/>
</dbReference>
<gene>
    <name evidence="4" type="ORF">BCF44_105285</name>
</gene>
<evidence type="ECO:0000256" key="2">
    <source>
        <dbReference type="SAM" id="MobiDB-lite"/>
    </source>
</evidence>
<feature type="compositionally biased region" description="Basic and acidic residues" evidence="2">
    <location>
        <begin position="376"/>
        <end position="398"/>
    </location>
</feature>
<dbReference type="OrthoDB" id="3700732at2"/>
<feature type="compositionally biased region" description="Pro residues" evidence="2">
    <location>
        <begin position="218"/>
        <end position="247"/>
    </location>
</feature>
<feature type="compositionally biased region" description="Low complexity" evidence="2">
    <location>
        <begin position="165"/>
        <end position="206"/>
    </location>
</feature>
<dbReference type="AlphaFoldDB" id="A0A3E0HQB7"/>